<dbReference type="RefSeq" id="WP_014125180.1">
    <property type="nucleotide sequence ID" value="NC_016052.1"/>
</dbReference>
<feature type="transmembrane region" description="Helical" evidence="1">
    <location>
        <begin position="5"/>
        <end position="26"/>
    </location>
</feature>
<dbReference type="AlphaFoldDB" id="A0AAN1SHJ0"/>
<proteinExistence type="predicted"/>
<organism evidence="2 3">
    <name type="scientific">Tetragenococcus halophilus (strain DSM 20338 / JCM 20259 / NCIMB 9735 / NBRC 12172)</name>
    <name type="common">Pediococcus halophilus</name>
    <dbReference type="NCBI Taxonomy" id="945021"/>
    <lineage>
        <taxon>Bacteria</taxon>
        <taxon>Bacillati</taxon>
        <taxon>Bacillota</taxon>
        <taxon>Bacilli</taxon>
        <taxon>Lactobacillales</taxon>
        <taxon>Enterococcaceae</taxon>
        <taxon>Tetragenococcus</taxon>
    </lineage>
</organism>
<feature type="transmembrane region" description="Helical" evidence="1">
    <location>
        <begin position="32"/>
        <end position="52"/>
    </location>
</feature>
<keyword evidence="1" id="KW-0472">Membrane</keyword>
<evidence type="ECO:0000313" key="3">
    <source>
        <dbReference type="Proteomes" id="UP000002663"/>
    </source>
</evidence>
<name>A0AAN1SHJ0_TETHN</name>
<protein>
    <submittedName>
        <fullName evidence="2">Uncharacterized protein</fullName>
    </submittedName>
</protein>
<keyword evidence="1" id="KW-1133">Transmembrane helix</keyword>
<dbReference type="KEGG" id="thl:TEH_18110"/>
<dbReference type="EMBL" id="AP012046">
    <property type="protein sequence ID" value="BAK95138.1"/>
    <property type="molecule type" value="Genomic_DNA"/>
</dbReference>
<evidence type="ECO:0000313" key="2">
    <source>
        <dbReference type="EMBL" id="BAK95138.1"/>
    </source>
</evidence>
<gene>
    <name evidence="2" type="ordered locus">TEH_18110</name>
</gene>
<accession>A0AAN1SHJ0</accession>
<sequence length="63" mass="6949">MSKTLYAYIMIVIALFGLGVFLYGLHEAWEPLAYIVGGLIMIGIAIAMNELYDRIPINKGGDD</sequence>
<keyword evidence="1" id="KW-0812">Transmembrane</keyword>
<dbReference type="Proteomes" id="UP000002663">
    <property type="component" value="Chromosome"/>
</dbReference>
<evidence type="ECO:0000256" key="1">
    <source>
        <dbReference type="SAM" id="Phobius"/>
    </source>
</evidence>
<reference evidence="2 3" key="1">
    <citation type="submission" date="2011-01" db="EMBL/GenBank/DDBJ databases">
        <title>Whole genome sequence of Tetragenococcus halophilus NBRC 12172.</title>
        <authorList>
            <person name="Nakazawa H."/>
            <person name="Omata S."/>
            <person name="Koga C."/>
            <person name="Watanabe Y."/>
            <person name="Katano Y."/>
            <person name="Ito N."/>
            <person name="Tsukatani N."/>
            <person name="Ankai A."/>
            <person name="Oguchi A."/>
            <person name="Fukui S."/>
            <person name="Yashiro I."/>
            <person name="Kamata S."/>
            <person name="Hashimoto Y."/>
            <person name="Yamazaki J."/>
            <person name="Taguchi H."/>
            <person name="Tanaka A."/>
            <person name="Koyama T."/>
            <person name="Ichige A."/>
            <person name="Hanya Y."/>
            <person name="Tanikawa S."/>
            <person name="Yamazaki S."/>
            <person name="Fujita N."/>
        </authorList>
    </citation>
    <scope>NUCLEOTIDE SEQUENCE [LARGE SCALE GENOMIC DNA]</scope>
    <source>
        <strain evidence="3">DSM 20338 / JCM 20259 / NCIMB 9735 / NBRC 12172</strain>
    </source>
</reference>